<evidence type="ECO:0000256" key="1">
    <source>
        <dbReference type="SAM" id="MobiDB-lite"/>
    </source>
</evidence>
<feature type="region of interest" description="Disordered" evidence="1">
    <location>
        <begin position="93"/>
        <end position="158"/>
    </location>
</feature>
<gene>
    <name evidence="2" type="ORF">CEUR00632_LOCUS12064</name>
</gene>
<name>A0A7R9YY35_9CHLO</name>
<protein>
    <submittedName>
        <fullName evidence="2">Uncharacterized protein</fullName>
    </submittedName>
</protein>
<accession>A0A7R9YY35</accession>
<proteinExistence type="predicted"/>
<dbReference type="AlphaFoldDB" id="A0A7R9YY35"/>
<organism evidence="2">
    <name type="scientific">Chlamydomonas euryale</name>
    <dbReference type="NCBI Taxonomy" id="1486919"/>
    <lineage>
        <taxon>Eukaryota</taxon>
        <taxon>Viridiplantae</taxon>
        <taxon>Chlorophyta</taxon>
        <taxon>core chlorophytes</taxon>
        <taxon>Chlorophyceae</taxon>
        <taxon>CS clade</taxon>
        <taxon>Chlamydomonadales</taxon>
        <taxon>Chlamydomonadaceae</taxon>
        <taxon>Chlamydomonas</taxon>
    </lineage>
</organism>
<sequence>MPPLQVMAIPGELGFMSVKTDISSPMAVPMAVLSSTSPCAADRSSPHTFNLSKRSVAAAAQSASQRQGSADSCVEQVEWEVAQVLSELADSVPKLQDSEHAKRMMPKQAGIKRSHAAHRKAADASAQPPERKRRASENTAQELRPEPGPVRMPMQPQHAPTVVPKVPAKVHAVHHQAHRGSLSPSLSQPAQVQAPGQVTMQFSPPAPAQNSAAGMWNLPGIVHAQPHSVLARNMIGDSAVALGSRPQSALNYPVLHQPVVGDISGQLWQQQQQHASQQAWIPQMCINTALNRGGQLMMVDGRLYVAQSMPMAPQGTANGMHPAMQNQPALQFGNGMLQVPPAGYIYR</sequence>
<dbReference type="EMBL" id="HBEC01026197">
    <property type="protein sequence ID" value="CAD8293526.1"/>
    <property type="molecule type" value="Transcribed_RNA"/>
</dbReference>
<evidence type="ECO:0000313" key="2">
    <source>
        <dbReference type="EMBL" id="CAD8293526.1"/>
    </source>
</evidence>
<feature type="compositionally biased region" description="Basic residues" evidence="1">
    <location>
        <begin position="110"/>
        <end position="119"/>
    </location>
</feature>
<reference evidence="2" key="1">
    <citation type="submission" date="2021-01" db="EMBL/GenBank/DDBJ databases">
        <authorList>
            <person name="Corre E."/>
            <person name="Pelletier E."/>
            <person name="Niang G."/>
            <person name="Scheremetjew M."/>
            <person name="Finn R."/>
            <person name="Kale V."/>
            <person name="Holt S."/>
            <person name="Cochrane G."/>
            <person name="Meng A."/>
            <person name="Brown T."/>
            <person name="Cohen L."/>
        </authorList>
    </citation>
    <scope>NUCLEOTIDE SEQUENCE</scope>
    <source>
        <strain evidence="2">CCMP219</strain>
    </source>
</reference>